<dbReference type="PROSITE" id="PS00028">
    <property type="entry name" value="ZINC_FINGER_C2H2_1"/>
    <property type="match status" value="1"/>
</dbReference>
<evidence type="ECO:0000259" key="1">
    <source>
        <dbReference type="PROSITE" id="PS00028"/>
    </source>
</evidence>
<organism evidence="3">
    <name type="scientific">Caenorhabditis brenneri</name>
    <name type="common">Nematode worm</name>
    <dbReference type="NCBI Taxonomy" id="135651"/>
    <lineage>
        <taxon>Eukaryota</taxon>
        <taxon>Metazoa</taxon>
        <taxon>Ecdysozoa</taxon>
        <taxon>Nematoda</taxon>
        <taxon>Chromadorea</taxon>
        <taxon>Rhabditida</taxon>
        <taxon>Rhabditina</taxon>
        <taxon>Rhabditomorpha</taxon>
        <taxon>Rhabditoidea</taxon>
        <taxon>Rhabditidae</taxon>
        <taxon>Peloderinae</taxon>
        <taxon>Caenorhabditis</taxon>
    </lineage>
</organism>
<name>G0PJ04_CAEBE</name>
<dbReference type="Gene3D" id="3.30.160.60">
    <property type="entry name" value="Classic Zinc Finger"/>
    <property type="match status" value="1"/>
</dbReference>
<evidence type="ECO:0000313" key="2">
    <source>
        <dbReference type="EMBL" id="EGT58547.1"/>
    </source>
</evidence>
<dbReference type="OrthoDB" id="3561125at2759"/>
<accession>G0PJ04</accession>
<reference evidence="3" key="1">
    <citation type="submission" date="2011-07" db="EMBL/GenBank/DDBJ databases">
        <authorList>
            <consortium name="Caenorhabditis brenneri Sequencing and Analysis Consortium"/>
            <person name="Wilson R.K."/>
        </authorList>
    </citation>
    <scope>NUCLEOTIDE SEQUENCE [LARGE SCALE GENOMIC DNA]</scope>
    <source>
        <strain evidence="3">PB2801</strain>
    </source>
</reference>
<evidence type="ECO:0000313" key="3">
    <source>
        <dbReference type="Proteomes" id="UP000008068"/>
    </source>
</evidence>
<dbReference type="HOGENOM" id="CLU_1409949_0_0_1"/>
<dbReference type="SMART" id="SM00355">
    <property type="entry name" value="ZnF_C2H2"/>
    <property type="match status" value="4"/>
</dbReference>
<dbReference type="Proteomes" id="UP000008068">
    <property type="component" value="Unassembled WGS sequence"/>
</dbReference>
<protein>
    <recommendedName>
        <fullName evidence="1">C2H2-type domain-containing protein</fullName>
    </recommendedName>
</protein>
<dbReference type="AlphaFoldDB" id="G0PJ04"/>
<sequence>MTTKQTFKCALCSKILTNAYSIKSHAINVHGNLVLFECGYENCHQKFRKDNVNDVKDHIEEKNHMDQNGYVNVENFKDFRKELKMEMEKLKEKCFPVASNNSDMQCVLCNFVLTRPRSMTNHACSHANLAFYECEHCPRKFNSHDDRTSVRKHIRNHHKMNGQLVLETDYKDNRKKLADEIQFWKKKCFPNLN</sequence>
<gene>
    <name evidence="2" type="ORF">CAEBREN_13997</name>
</gene>
<dbReference type="InterPro" id="IPR013087">
    <property type="entry name" value="Znf_C2H2_type"/>
</dbReference>
<proteinExistence type="predicted"/>
<dbReference type="EMBL" id="GL380625">
    <property type="protein sequence ID" value="EGT58547.1"/>
    <property type="molecule type" value="Genomic_DNA"/>
</dbReference>
<feature type="domain" description="C2H2-type" evidence="1">
    <location>
        <begin position="9"/>
        <end position="30"/>
    </location>
</feature>
<dbReference type="InParanoid" id="G0PJ04"/>
<keyword evidence="3" id="KW-1185">Reference proteome</keyword>